<accession>A0A5C1QMB6</accession>
<name>A0A5C1QMB6_9SPIO</name>
<gene>
    <name evidence="1" type="ORF">EXM22_06780</name>
</gene>
<protein>
    <submittedName>
        <fullName evidence="1">LPS-assembly protein LptD</fullName>
    </submittedName>
</protein>
<dbReference type="Proteomes" id="UP000324209">
    <property type="component" value="Chromosome"/>
</dbReference>
<dbReference type="KEGG" id="ock:EXM22_06780"/>
<dbReference type="RefSeq" id="WP_149485786.1">
    <property type="nucleotide sequence ID" value="NZ_CP036150.1"/>
</dbReference>
<proteinExistence type="predicted"/>
<reference evidence="1 2" key="1">
    <citation type="submission" date="2019-02" db="EMBL/GenBank/DDBJ databases">
        <title>Complete Genome Sequence and Methylome Analysis of free living Spirochaetas.</title>
        <authorList>
            <person name="Fomenkov A."/>
            <person name="Dubinina G."/>
            <person name="Leshcheva N."/>
            <person name="Mikheeva N."/>
            <person name="Grabovich M."/>
            <person name="Vincze T."/>
            <person name="Roberts R.J."/>
        </authorList>
    </citation>
    <scope>NUCLEOTIDE SEQUENCE [LARGE SCALE GENOMIC DNA]</scope>
    <source>
        <strain evidence="1 2">K2</strain>
    </source>
</reference>
<dbReference type="OrthoDB" id="353610at2"/>
<keyword evidence="2" id="KW-1185">Reference proteome</keyword>
<dbReference type="AlphaFoldDB" id="A0A5C1QMB6"/>
<evidence type="ECO:0000313" key="2">
    <source>
        <dbReference type="Proteomes" id="UP000324209"/>
    </source>
</evidence>
<evidence type="ECO:0000313" key="1">
    <source>
        <dbReference type="EMBL" id="QEN07706.1"/>
    </source>
</evidence>
<sequence length="1105" mass="127929">MNKHLVSATLFFFLILSFLVSQESEVLDELSPLISEDSSEIEPDPHEKNLSLYEKTLIKDIETAGYYELVAWCSSLKLSESGNTQALRTQLLNYYGLKPSDNRKINENVSIITVRSAYNTDYFTIEENDEQMILLKGNVEVEMEEQGANPRRHIIIADELVFNQERQIITARGNLKYTLISGDTEDVFYGDSLDFSITSWSGLIFKGTSFRKEIVDGEEYTFYFTGETIRKSGSGGIFILDDGSIKTQNRDDPDFQLKASKLWLMGPQEWGVLNGILYLGHIPLIYIPFYYKPGNEMIFNPVIGTKTLNGTFLQTTTYLIGQKEKSDDFSFLSLGSSSDQEYEEVREGLYLMKKEKLNSSSDVSDDTLKIMADWYSRLGAYTGIDGSFSGKSSNTIDFTSGIGVSRNIDSSGNIYFENDSGEYVSQWNSTALGSYDIPFRWGNDLSFTFAGISGDLPFYSDPYFNEDFMDRDESFDWLNSALTSNTSDEDLPDTVTDMDWTVSYSKIFQPEQLKPYVSSIGINPIRFNMEWNRRDNESVDSSLSPSRVFFYPDSIAFPYAQLTVSGTPLSYSSRDGWGWASTQEVPPESDDKDLLVPPWDEKKEEEKEDDSPSESLLPGEFWTENLHNQESVLYENSFTYTISSLINVEGTTDNSEWDKPEDINFELDESTLQFNNRLSTTFDNRFFDKRVSIINVNTYTNNYRSHLNVFGLDQDDVDYSQRLTDYRSISIDWNNKLSSQYFPLKDIDEFSSSNFSYNFDNQLYEKTFDSYEDGGTPVYDEVWAAWDEDRINQHKTGMFIKYDAGNAFVSSSSSFILPPLESKETYTHKAGYNIFNWSSSVSQTIEKEDDEWTFLPLTFTSSYTPMEGISLNQTLEYDFEEKSLTKSVSRVDTFGFYAAYTHEYTTPYEWDISSYSWVQEDDSFVPSLFNTGYTLDLIKEPLWNNRINFDTDLNVDWQVNLQQYNNNTLSLNWSFNYSIFQFLDLNFSMTSSNKNMYLYFEHYRDKLGIQENYSFWEDLYKSVNIFSPDQQDRYDSNFNLEKIGLELVHHLRDWDLTFLYSGYPKFVDNSYDWYSEFSIALVWNPIPQIKTLIQREDDLWSVDNQ</sequence>
<dbReference type="EMBL" id="CP036150">
    <property type="protein sequence ID" value="QEN07706.1"/>
    <property type="molecule type" value="Genomic_DNA"/>
</dbReference>
<organism evidence="1 2">
    <name type="scientific">Oceanispirochaeta crateris</name>
    <dbReference type="NCBI Taxonomy" id="2518645"/>
    <lineage>
        <taxon>Bacteria</taxon>
        <taxon>Pseudomonadati</taxon>
        <taxon>Spirochaetota</taxon>
        <taxon>Spirochaetia</taxon>
        <taxon>Spirochaetales</taxon>
        <taxon>Spirochaetaceae</taxon>
        <taxon>Oceanispirochaeta</taxon>
    </lineage>
</organism>